<name>A0A8B9KJD1_ASTMX</name>
<evidence type="ECO:0000313" key="4">
    <source>
        <dbReference type="Ensembl" id="ENSAMXP00005036671.1"/>
    </source>
</evidence>
<keyword evidence="3" id="KW-0732">Signal</keyword>
<organism evidence="4 5">
    <name type="scientific">Astyanax mexicanus</name>
    <name type="common">Blind cave fish</name>
    <name type="synonym">Astyanax fasciatus mexicanus</name>
    <dbReference type="NCBI Taxonomy" id="7994"/>
    <lineage>
        <taxon>Eukaryota</taxon>
        <taxon>Metazoa</taxon>
        <taxon>Chordata</taxon>
        <taxon>Craniata</taxon>
        <taxon>Vertebrata</taxon>
        <taxon>Euteleostomi</taxon>
        <taxon>Actinopterygii</taxon>
        <taxon>Neopterygii</taxon>
        <taxon>Teleostei</taxon>
        <taxon>Ostariophysi</taxon>
        <taxon>Characiformes</taxon>
        <taxon>Characoidei</taxon>
        <taxon>Acestrorhamphidae</taxon>
        <taxon>Acestrorhamphinae</taxon>
        <taxon>Astyanax</taxon>
    </lineage>
</organism>
<evidence type="ECO:0000256" key="1">
    <source>
        <dbReference type="ARBA" id="ARBA00023157"/>
    </source>
</evidence>
<dbReference type="GO" id="GO:0072562">
    <property type="term" value="C:blood microparticle"/>
    <property type="evidence" value="ECO:0007669"/>
    <property type="project" value="TreeGrafter"/>
</dbReference>
<protein>
    <recommendedName>
        <fullName evidence="6">Cystatin domain-containing protein</fullName>
    </recommendedName>
</protein>
<dbReference type="InterPro" id="IPR050735">
    <property type="entry name" value="Kininogen_Fetuin_HRG"/>
</dbReference>
<sequence length="222" mass="24796">MRWLLILAALLQVLLAQSSNETYQCQVDKDDQALEEAVQFINDLHHHGYKFKLVKKESRKPENEGNSCDVLMAVTLEETKCHVVNPKPLDECEIRPFHETKVTAKCNVTVCGGGPKTGIKQFTCDTEPVSNVEVAKICPDCPALLPLHDSRGLESVKAAVEKFNKDSDFTKYFKLLEVGRLTTQVRQRKAVFMRNTARLRVAWAGGATAPTQIAPCTLRCPL</sequence>
<reference evidence="4" key="1">
    <citation type="submission" date="2025-08" db="UniProtKB">
        <authorList>
            <consortium name="Ensembl"/>
        </authorList>
    </citation>
    <scope>IDENTIFICATION</scope>
</reference>
<keyword evidence="1" id="KW-1015">Disulfide bond</keyword>
<dbReference type="InterPro" id="IPR046350">
    <property type="entry name" value="Cystatin_sf"/>
</dbReference>
<dbReference type="Proteomes" id="UP000694621">
    <property type="component" value="Unplaced"/>
</dbReference>
<evidence type="ECO:0008006" key="6">
    <source>
        <dbReference type="Google" id="ProtNLM"/>
    </source>
</evidence>
<dbReference type="GO" id="GO:0031012">
    <property type="term" value="C:extracellular matrix"/>
    <property type="evidence" value="ECO:0007669"/>
    <property type="project" value="TreeGrafter"/>
</dbReference>
<keyword evidence="2" id="KW-0325">Glycoprotein</keyword>
<dbReference type="Ensembl" id="ENSAMXT00005039983.1">
    <property type="protein sequence ID" value="ENSAMXP00005036671.1"/>
    <property type="gene ID" value="ENSAMXG00005017499.1"/>
</dbReference>
<dbReference type="AlphaFoldDB" id="A0A8B9KJD1"/>
<dbReference type="SUPFAM" id="SSF54403">
    <property type="entry name" value="Cystatin/monellin"/>
    <property type="match status" value="2"/>
</dbReference>
<dbReference type="PANTHER" id="PTHR13814">
    <property type="entry name" value="FETUIN"/>
    <property type="match status" value="1"/>
</dbReference>
<dbReference type="GO" id="GO:0004866">
    <property type="term" value="F:endopeptidase inhibitor activity"/>
    <property type="evidence" value="ECO:0007669"/>
    <property type="project" value="TreeGrafter"/>
</dbReference>
<dbReference type="Gene3D" id="3.10.450.10">
    <property type="match status" value="2"/>
</dbReference>
<evidence type="ECO:0000256" key="2">
    <source>
        <dbReference type="ARBA" id="ARBA00023180"/>
    </source>
</evidence>
<dbReference type="PANTHER" id="PTHR13814:SF6">
    <property type="entry name" value="ALPHA-2-HS-GLYCOPROTEIN"/>
    <property type="match status" value="1"/>
</dbReference>
<feature type="signal peptide" evidence="3">
    <location>
        <begin position="1"/>
        <end position="16"/>
    </location>
</feature>
<proteinExistence type="predicted"/>
<accession>A0A8B9KJD1</accession>
<feature type="chain" id="PRO_5034917590" description="Cystatin domain-containing protein" evidence="3">
    <location>
        <begin position="17"/>
        <end position="222"/>
    </location>
</feature>
<evidence type="ECO:0000313" key="5">
    <source>
        <dbReference type="Proteomes" id="UP000694621"/>
    </source>
</evidence>
<evidence type="ECO:0000256" key="3">
    <source>
        <dbReference type="SAM" id="SignalP"/>
    </source>
</evidence>